<dbReference type="GeneID" id="83176526"/>
<evidence type="ECO:0000313" key="1">
    <source>
        <dbReference type="EMBL" id="KAJ5215756.1"/>
    </source>
</evidence>
<reference evidence="1" key="2">
    <citation type="journal article" date="2023" name="IMA Fungus">
        <title>Comparative genomic study of the Penicillium genus elucidates a diverse pangenome and 15 lateral gene transfer events.</title>
        <authorList>
            <person name="Petersen C."/>
            <person name="Sorensen T."/>
            <person name="Nielsen M.R."/>
            <person name="Sondergaard T.E."/>
            <person name="Sorensen J.L."/>
            <person name="Fitzpatrick D.A."/>
            <person name="Frisvad J.C."/>
            <person name="Nielsen K.L."/>
        </authorList>
    </citation>
    <scope>NUCLEOTIDE SEQUENCE</scope>
    <source>
        <strain evidence="1">IBT 15544</strain>
    </source>
</reference>
<proteinExistence type="predicted"/>
<dbReference type="AlphaFoldDB" id="A0A9W9N9K0"/>
<evidence type="ECO:0000313" key="2">
    <source>
        <dbReference type="Proteomes" id="UP001150904"/>
    </source>
</evidence>
<dbReference type="Proteomes" id="UP001150904">
    <property type="component" value="Unassembled WGS sequence"/>
</dbReference>
<comment type="caution">
    <text evidence="1">The sequence shown here is derived from an EMBL/GenBank/DDBJ whole genome shotgun (WGS) entry which is preliminary data.</text>
</comment>
<reference evidence="1" key="1">
    <citation type="submission" date="2022-12" db="EMBL/GenBank/DDBJ databases">
        <authorList>
            <person name="Petersen C."/>
        </authorList>
    </citation>
    <scope>NUCLEOTIDE SEQUENCE</scope>
    <source>
        <strain evidence="1">IBT 15544</strain>
    </source>
</reference>
<keyword evidence="2" id="KW-1185">Reference proteome</keyword>
<sequence length="219" mass="25658">MALMLVVEQAVQMADDGLIAHPADTLDDMRERFLLYGVRAPFGWISRLRTYGKKIQNNTSSLGYIYWSDDEQTLSYKGLRLTMTDFQRFARTRVTLAQSDLEQLFLLHEDEERETVVPLLSLHQLQDNLTHNQRGWNFLHDRRNRDILTVNGERWLMDRLLQSDSLRGEFLEIRKHDIQVVWRLSAVDNYLQQVDRFLHWLLLLVHITGGQPIPWGGGG</sequence>
<dbReference type="EMBL" id="JAPQKR010000005">
    <property type="protein sequence ID" value="KAJ5215756.1"/>
    <property type="molecule type" value="Genomic_DNA"/>
</dbReference>
<accession>A0A9W9N9K0</accession>
<gene>
    <name evidence="1" type="ORF">N7498_002163</name>
</gene>
<protein>
    <submittedName>
        <fullName evidence="1">Uncharacterized protein</fullName>
    </submittedName>
</protein>
<organism evidence="1 2">
    <name type="scientific">Penicillium cinerascens</name>
    <dbReference type="NCBI Taxonomy" id="70096"/>
    <lineage>
        <taxon>Eukaryota</taxon>
        <taxon>Fungi</taxon>
        <taxon>Dikarya</taxon>
        <taxon>Ascomycota</taxon>
        <taxon>Pezizomycotina</taxon>
        <taxon>Eurotiomycetes</taxon>
        <taxon>Eurotiomycetidae</taxon>
        <taxon>Eurotiales</taxon>
        <taxon>Aspergillaceae</taxon>
        <taxon>Penicillium</taxon>
    </lineage>
</organism>
<dbReference type="OrthoDB" id="4367393at2759"/>
<name>A0A9W9N9K0_9EURO</name>
<dbReference type="RefSeq" id="XP_058311569.1">
    <property type="nucleotide sequence ID" value="XM_058449225.1"/>
</dbReference>